<dbReference type="Pfam" id="PF03479">
    <property type="entry name" value="PCC"/>
    <property type="match status" value="1"/>
</dbReference>
<evidence type="ECO:0000256" key="1">
    <source>
        <dbReference type="ARBA" id="ARBA00004123"/>
    </source>
</evidence>
<dbReference type="AlphaFoldDB" id="A0A6A3C480"/>
<sequence length="289" mass="29971">MANPWWAINQDNLQGMEPAGNSSAGLNKSDLGISTNDTGKNISNDEDDDRDTGDEPKEGAVEIGNRRPRGRPPGSKNKPKPPIFVTRDSPNALRSHVMEVASGTDVAESIAQFARRRQRGVCVLSGSGSVANVTLRQPAAPGAVVALQGRFEILSLTGAFLPGPAPPGSTGLSVYLAGGQGQVVGGSVVGSLVAAGPVMVIAATFANATYERLPVEDEEAVSGDGQGDQIHNGATISQPPPTIRSGSSPQSGLLDPSSLPIYNMPHNLVSNGGQLGHEAYAWAHERPPY</sequence>
<dbReference type="GO" id="GO:0003680">
    <property type="term" value="F:minor groove of adenine-thymine-rich DNA binding"/>
    <property type="evidence" value="ECO:0007669"/>
    <property type="project" value="UniProtKB-UniRule"/>
</dbReference>
<evidence type="ECO:0000256" key="3">
    <source>
        <dbReference type="ARBA" id="ARBA00023125"/>
    </source>
</evidence>
<dbReference type="EMBL" id="VEPZ02000503">
    <property type="protein sequence ID" value="KAE8723793.1"/>
    <property type="molecule type" value="Genomic_DNA"/>
</dbReference>
<keyword evidence="10" id="KW-1185">Reference proteome</keyword>
<feature type="region of interest" description="Disordered" evidence="7">
    <location>
        <begin position="217"/>
        <end position="257"/>
    </location>
</feature>
<evidence type="ECO:0000313" key="9">
    <source>
        <dbReference type="EMBL" id="KAE8723793.1"/>
    </source>
</evidence>
<dbReference type="Proteomes" id="UP000436088">
    <property type="component" value="Unassembled WGS sequence"/>
</dbReference>
<dbReference type="PROSITE" id="PS51742">
    <property type="entry name" value="PPC"/>
    <property type="match status" value="1"/>
</dbReference>
<comment type="subcellular location">
    <subcellularLocation>
        <location evidence="1 6">Nucleus</location>
    </subcellularLocation>
</comment>
<evidence type="ECO:0000256" key="7">
    <source>
        <dbReference type="SAM" id="MobiDB-lite"/>
    </source>
</evidence>
<keyword evidence="2 6" id="KW-0805">Transcription regulation</keyword>
<dbReference type="PANTHER" id="PTHR31100">
    <property type="entry name" value="AT-HOOK MOTIF NUCLEAR-LOCALIZED PROTEIN 15"/>
    <property type="match status" value="1"/>
</dbReference>
<keyword evidence="4 6" id="KW-0804">Transcription</keyword>
<dbReference type="FunFam" id="3.30.1330.80:FF:000001">
    <property type="entry name" value="AT-hook motif nuclear-localized protein"/>
    <property type="match status" value="1"/>
</dbReference>
<dbReference type="GO" id="GO:0003700">
    <property type="term" value="F:DNA-binding transcription factor activity"/>
    <property type="evidence" value="ECO:0007669"/>
    <property type="project" value="TreeGrafter"/>
</dbReference>
<evidence type="ECO:0000259" key="8">
    <source>
        <dbReference type="PROSITE" id="PS51742"/>
    </source>
</evidence>
<name>A0A6A3C480_HIBSY</name>
<dbReference type="SUPFAM" id="SSF117856">
    <property type="entry name" value="AF0104/ALDC/Ptd012-like"/>
    <property type="match status" value="1"/>
</dbReference>
<gene>
    <name evidence="9" type="ORF">F3Y22_tig00011718pilonHSYRG00036</name>
</gene>
<accession>A0A6A3C480</accession>
<dbReference type="PANTHER" id="PTHR31100:SF3">
    <property type="entry name" value="AT-HOOK MOTIF NUCLEAR-LOCALIZED PROTEIN 20"/>
    <property type="match status" value="1"/>
</dbReference>
<protein>
    <recommendedName>
        <fullName evidence="6">AT-hook motif nuclear-localized protein</fullName>
    </recommendedName>
</protein>
<evidence type="ECO:0000256" key="2">
    <source>
        <dbReference type="ARBA" id="ARBA00023015"/>
    </source>
</evidence>
<comment type="function">
    <text evidence="6">Transcription factor that specifically binds AT-rich DNA sequences related to the nuclear matrix attachment regions (MARs).</text>
</comment>
<feature type="compositionally biased region" description="Polar residues" evidence="7">
    <location>
        <begin position="20"/>
        <end position="42"/>
    </location>
</feature>
<feature type="domain" description="PPC" evidence="8">
    <location>
        <begin position="90"/>
        <end position="228"/>
    </location>
</feature>
<evidence type="ECO:0000256" key="5">
    <source>
        <dbReference type="ARBA" id="ARBA00023242"/>
    </source>
</evidence>
<dbReference type="GO" id="GO:0005634">
    <property type="term" value="C:nucleus"/>
    <property type="evidence" value="ECO:0007669"/>
    <property type="project" value="UniProtKB-SubCell"/>
</dbReference>
<dbReference type="InterPro" id="IPR005175">
    <property type="entry name" value="PPC_dom"/>
</dbReference>
<feature type="region of interest" description="Disordered" evidence="7">
    <location>
        <begin position="1"/>
        <end position="89"/>
    </location>
</feature>
<reference evidence="9" key="1">
    <citation type="submission" date="2019-09" db="EMBL/GenBank/DDBJ databases">
        <title>Draft genome information of white flower Hibiscus syriacus.</title>
        <authorList>
            <person name="Kim Y.-M."/>
        </authorList>
    </citation>
    <scope>NUCLEOTIDE SEQUENCE [LARGE SCALE GENOMIC DNA]</scope>
    <source>
        <strain evidence="9">YM2019G1</strain>
    </source>
</reference>
<evidence type="ECO:0000313" key="10">
    <source>
        <dbReference type="Proteomes" id="UP000436088"/>
    </source>
</evidence>
<evidence type="ECO:0000256" key="6">
    <source>
        <dbReference type="PIRNR" id="PIRNR016021"/>
    </source>
</evidence>
<dbReference type="OrthoDB" id="1932529at2759"/>
<evidence type="ECO:0000256" key="4">
    <source>
        <dbReference type="ARBA" id="ARBA00023163"/>
    </source>
</evidence>
<organism evidence="9 10">
    <name type="scientific">Hibiscus syriacus</name>
    <name type="common">Rose of Sharon</name>
    <dbReference type="NCBI Taxonomy" id="106335"/>
    <lineage>
        <taxon>Eukaryota</taxon>
        <taxon>Viridiplantae</taxon>
        <taxon>Streptophyta</taxon>
        <taxon>Embryophyta</taxon>
        <taxon>Tracheophyta</taxon>
        <taxon>Spermatophyta</taxon>
        <taxon>Magnoliopsida</taxon>
        <taxon>eudicotyledons</taxon>
        <taxon>Gunneridae</taxon>
        <taxon>Pentapetalae</taxon>
        <taxon>rosids</taxon>
        <taxon>malvids</taxon>
        <taxon>Malvales</taxon>
        <taxon>Malvaceae</taxon>
        <taxon>Malvoideae</taxon>
        <taxon>Hibiscus</taxon>
    </lineage>
</organism>
<comment type="caution">
    <text evidence="9">The sequence shown here is derived from an EMBL/GenBank/DDBJ whole genome shotgun (WGS) entry which is preliminary data.</text>
</comment>
<keyword evidence="5 6" id="KW-0539">Nucleus</keyword>
<dbReference type="Gene3D" id="3.30.1330.80">
    <property type="entry name" value="Hypothetical protein, similar to alpha- acetolactate decarboxylase, domain 2"/>
    <property type="match status" value="1"/>
</dbReference>
<keyword evidence="3 6" id="KW-0238">DNA-binding</keyword>
<dbReference type="CDD" id="cd11378">
    <property type="entry name" value="DUF296"/>
    <property type="match status" value="1"/>
</dbReference>
<dbReference type="PIRSF" id="PIRSF016021">
    <property type="entry name" value="ESCAROLA"/>
    <property type="match status" value="1"/>
</dbReference>
<proteinExistence type="predicted"/>
<dbReference type="InterPro" id="IPR014476">
    <property type="entry name" value="AHL15-29"/>
</dbReference>